<dbReference type="Proteomes" id="UP000001514">
    <property type="component" value="Unassembled WGS sequence"/>
</dbReference>
<accession>D8REB3</accession>
<dbReference type="EMBL" id="GL377577">
    <property type="protein sequence ID" value="EFJ29414.1"/>
    <property type="molecule type" value="Genomic_DNA"/>
</dbReference>
<evidence type="ECO:0000313" key="1">
    <source>
        <dbReference type="EMBL" id="EFJ29414.1"/>
    </source>
</evidence>
<keyword evidence="2" id="KW-1185">Reference proteome</keyword>
<dbReference type="AlphaFoldDB" id="D8REB3"/>
<dbReference type="KEGG" id="smo:SELMODRAFT_91574"/>
<protein>
    <recommendedName>
        <fullName evidence="3">DDE Tnp4 domain-containing protein</fullName>
    </recommendedName>
</protein>
<name>D8REB3_SELML</name>
<dbReference type="PANTHER" id="PTHR22930:SF287">
    <property type="entry name" value="NUCLEASE HARBI1 ISOFORM X1"/>
    <property type="match status" value="1"/>
</dbReference>
<dbReference type="OrthoDB" id="2668416at2759"/>
<evidence type="ECO:0008006" key="3">
    <source>
        <dbReference type="Google" id="ProtNLM"/>
    </source>
</evidence>
<dbReference type="InParanoid" id="D8REB3"/>
<gene>
    <name evidence="1" type="ORF">SELMODRAFT_91574</name>
</gene>
<organism evidence="2">
    <name type="scientific">Selaginella moellendorffii</name>
    <name type="common">Spikemoss</name>
    <dbReference type="NCBI Taxonomy" id="88036"/>
    <lineage>
        <taxon>Eukaryota</taxon>
        <taxon>Viridiplantae</taxon>
        <taxon>Streptophyta</taxon>
        <taxon>Embryophyta</taxon>
        <taxon>Tracheophyta</taxon>
        <taxon>Lycopodiopsida</taxon>
        <taxon>Selaginellales</taxon>
        <taxon>Selaginellaceae</taxon>
        <taxon>Selaginella</taxon>
    </lineage>
</organism>
<dbReference type="InterPro" id="IPR045249">
    <property type="entry name" value="HARBI1-like"/>
</dbReference>
<reference evidence="1 2" key="1">
    <citation type="journal article" date="2011" name="Science">
        <title>The Selaginella genome identifies genetic changes associated with the evolution of vascular plants.</title>
        <authorList>
            <person name="Banks J.A."/>
            <person name="Nishiyama T."/>
            <person name="Hasebe M."/>
            <person name="Bowman J.L."/>
            <person name="Gribskov M."/>
            <person name="dePamphilis C."/>
            <person name="Albert V.A."/>
            <person name="Aono N."/>
            <person name="Aoyama T."/>
            <person name="Ambrose B.A."/>
            <person name="Ashton N.W."/>
            <person name="Axtell M.J."/>
            <person name="Barker E."/>
            <person name="Barker M.S."/>
            <person name="Bennetzen J.L."/>
            <person name="Bonawitz N.D."/>
            <person name="Chapple C."/>
            <person name="Cheng C."/>
            <person name="Correa L.G."/>
            <person name="Dacre M."/>
            <person name="DeBarry J."/>
            <person name="Dreyer I."/>
            <person name="Elias M."/>
            <person name="Engstrom E.M."/>
            <person name="Estelle M."/>
            <person name="Feng L."/>
            <person name="Finet C."/>
            <person name="Floyd S.K."/>
            <person name="Frommer W.B."/>
            <person name="Fujita T."/>
            <person name="Gramzow L."/>
            <person name="Gutensohn M."/>
            <person name="Harholt J."/>
            <person name="Hattori M."/>
            <person name="Heyl A."/>
            <person name="Hirai T."/>
            <person name="Hiwatashi Y."/>
            <person name="Ishikawa M."/>
            <person name="Iwata M."/>
            <person name="Karol K.G."/>
            <person name="Koehler B."/>
            <person name="Kolukisaoglu U."/>
            <person name="Kubo M."/>
            <person name="Kurata T."/>
            <person name="Lalonde S."/>
            <person name="Li K."/>
            <person name="Li Y."/>
            <person name="Litt A."/>
            <person name="Lyons E."/>
            <person name="Manning G."/>
            <person name="Maruyama T."/>
            <person name="Michael T.P."/>
            <person name="Mikami K."/>
            <person name="Miyazaki S."/>
            <person name="Morinaga S."/>
            <person name="Murata T."/>
            <person name="Mueller-Roeber B."/>
            <person name="Nelson D.R."/>
            <person name="Obara M."/>
            <person name="Oguri Y."/>
            <person name="Olmstead R.G."/>
            <person name="Onodera N."/>
            <person name="Petersen B.L."/>
            <person name="Pils B."/>
            <person name="Prigge M."/>
            <person name="Rensing S.A."/>
            <person name="Riano-Pachon D.M."/>
            <person name="Roberts A.W."/>
            <person name="Sato Y."/>
            <person name="Scheller H.V."/>
            <person name="Schulz B."/>
            <person name="Schulz C."/>
            <person name="Shakirov E.V."/>
            <person name="Shibagaki N."/>
            <person name="Shinohara N."/>
            <person name="Shippen D.E."/>
            <person name="Soerensen I."/>
            <person name="Sotooka R."/>
            <person name="Sugimoto N."/>
            <person name="Sugita M."/>
            <person name="Sumikawa N."/>
            <person name="Tanurdzic M."/>
            <person name="Theissen G."/>
            <person name="Ulvskov P."/>
            <person name="Wakazuki S."/>
            <person name="Weng J.K."/>
            <person name="Willats W.W."/>
            <person name="Wipf D."/>
            <person name="Wolf P.G."/>
            <person name="Yang L."/>
            <person name="Zimmer A.D."/>
            <person name="Zhu Q."/>
            <person name="Mitros T."/>
            <person name="Hellsten U."/>
            <person name="Loque D."/>
            <person name="Otillar R."/>
            <person name="Salamov A."/>
            <person name="Schmutz J."/>
            <person name="Shapiro H."/>
            <person name="Lindquist E."/>
            <person name="Lucas S."/>
            <person name="Rokhsar D."/>
            <person name="Grigoriev I.V."/>
        </authorList>
    </citation>
    <scope>NUCLEOTIDE SEQUENCE [LARGE SCALE GENOMIC DNA]</scope>
</reference>
<dbReference type="PANTHER" id="PTHR22930">
    <property type="match status" value="1"/>
</dbReference>
<dbReference type="STRING" id="88036.D8REB3"/>
<sequence length="158" mass="17988">MQNPTRWREFFRVFEEQFMTICKLVAPSMQKNIPSRYVPVGKQVVIALWRLASGDSFASLAEHFGVSKTTVWKYCQKFSNTTFQHLGQFLAWPANLSAVKTGFKSLCGFPNCCGAIDCTHFEVELPGNAFASDYYNKDKDYSIVMQAIVDSEARFLEI</sequence>
<dbReference type="Gramene" id="EFJ29414">
    <property type="protein sequence ID" value="EFJ29414"/>
    <property type="gene ID" value="SELMODRAFT_91574"/>
</dbReference>
<dbReference type="HOGENOM" id="CLU_018552_7_1_1"/>
<dbReference type="OMA" id="MTICKLV"/>
<evidence type="ECO:0000313" key="2">
    <source>
        <dbReference type="Proteomes" id="UP000001514"/>
    </source>
</evidence>
<proteinExistence type="predicted"/>
<dbReference type="eggNOG" id="KOG4585">
    <property type="taxonomic scope" value="Eukaryota"/>
</dbReference>